<keyword evidence="5 8" id="KW-0769">Symport</keyword>
<dbReference type="PROSITE" id="PS50267">
    <property type="entry name" value="NA_NEUROTRAN_SYMP_3"/>
    <property type="match status" value="1"/>
</dbReference>
<feature type="transmembrane region" description="Helical" evidence="10">
    <location>
        <begin position="348"/>
        <end position="369"/>
    </location>
</feature>
<name>A0A7R9AD49_9CRUS</name>
<keyword evidence="7 10" id="KW-0472">Membrane</keyword>
<dbReference type="Pfam" id="PF00209">
    <property type="entry name" value="SNF"/>
    <property type="match status" value="2"/>
</dbReference>
<protein>
    <recommendedName>
        <fullName evidence="8">Transporter</fullName>
    </recommendedName>
</protein>
<evidence type="ECO:0000256" key="9">
    <source>
        <dbReference type="SAM" id="MobiDB-lite"/>
    </source>
</evidence>
<keyword evidence="6 10" id="KW-1133">Transmembrane helix</keyword>
<evidence type="ECO:0000256" key="3">
    <source>
        <dbReference type="ARBA" id="ARBA00022448"/>
    </source>
</evidence>
<feature type="transmembrane region" description="Helical" evidence="10">
    <location>
        <begin position="260"/>
        <end position="277"/>
    </location>
</feature>
<dbReference type="PANTHER" id="PTHR11616:SF236">
    <property type="entry name" value="TRANSPORTER"/>
    <property type="match status" value="1"/>
</dbReference>
<dbReference type="GO" id="GO:0005886">
    <property type="term" value="C:plasma membrane"/>
    <property type="evidence" value="ECO:0007669"/>
    <property type="project" value="TreeGrafter"/>
</dbReference>
<evidence type="ECO:0000256" key="1">
    <source>
        <dbReference type="ARBA" id="ARBA00004141"/>
    </source>
</evidence>
<dbReference type="OrthoDB" id="6581954at2759"/>
<feature type="compositionally biased region" description="Pro residues" evidence="9">
    <location>
        <begin position="75"/>
        <end position="87"/>
    </location>
</feature>
<dbReference type="AlphaFoldDB" id="A0A7R9AD49"/>
<evidence type="ECO:0000256" key="5">
    <source>
        <dbReference type="ARBA" id="ARBA00022847"/>
    </source>
</evidence>
<dbReference type="GO" id="GO:0015179">
    <property type="term" value="F:L-amino acid transmembrane transporter activity"/>
    <property type="evidence" value="ECO:0007669"/>
    <property type="project" value="TreeGrafter"/>
</dbReference>
<evidence type="ECO:0000256" key="7">
    <source>
        <dbReference type="ARBA" id="ARBA00023136"/>
    </source>
</evidence>
<evidence type="ECO:0000256" key="2">
    <source>
        <dbReference type="ARBA" id="ARBA00006459"/>
    </source>
</evidence>
<reference evidence="11" key="1">
    <citation type="submission" date="2020-11" db="EMBL/GenBank/DDBJ databases">
        <authorList>
            <person name="Tran Van P."/>
        </authorList>
    </citation>
    <scope>NUCLEOTIDE SEQUENCE</scope>
</reference>
<feature type="region of interest" description="Disordered" evidence="9">
    <location>
        <begin position="1"/>
        <end position="106"/>
    </location>
</feature>
<evidence type="ECO:0000256" key="4">
    <source>
        <dbReference type="ARBA" id="ARBA00022692"/>
    </source>
</evidence>
<dbReference type="GO" id="GO:0089718">
    <property type="term" value="P:amino acid import across plasma membrane"/>
    <property type="evidence" value="ECO:0007669"/>
    <property type="project" value="TreeGrafter"/>
</dbReference>
<dbReference type="PRINTS" id="PR00176">
    <property type="entry name" value="NANEUSMPORT"/>
</dbReference>
<evidence type="ECO:0000256" key="6">
    <source>
        <dbReference type="ARBA" id="ARBA00022989"/>
    </source>
</evidence>
<dbReference type="SUPFAM" id="SSF161070">
    <property type="entry name" value="SNF-like"/>
    <property type="match status" value="1"/>
</dbReference>
<dbReference type="EMBL" id="CAJPEV010003997">
    <property type="protein sequence ID" value="CAG0900962.1"/>
    <property type="molecule type" value="Genomic_DNA"/>
</dbReference>
<keyword evidence="4 8" id="KW-0812">Transmembrane</keyword>
<dbReference type="EMBL" id="LR903514">
    <property type="protein sequence ID" value="CAD7251981.1"/>
    <property type="molecule type" value="Genomic_DNA"/>
</dbReference>
<dbReference type="GO" id="GO:0005283">
    <property type="term" value="F:amino acid:sodium symporter activity"/>
    <property type="evidence" value="ECO:0007669"/>
    <property type="project" value="TreeGrafter"/>
</dbReference>
<dbReference type="InterPro" id="IPR000175">
    <property type="entry name" value="Na/ntran_symport"/>
</dbReference>
<dbReference type="CDD" id="cd10324">
    <property type="entry name" value="SLC6sbd"/>
    <property type="match status" value="1"/>
</dbReference>
<dbReference type="Proteomes" id="UP000677054">
    <property type="component" value="Unassembled WGS sequence"/>
</dbReference>
<dbReference type="GO" id="GO:0015187">
    <property type="term" value="F:glycine transmembrane transporter activity"/>
    <property type="evidence" value="ECO:0007669"/>
    <property type="project" value="TreeGrafter"/>
</dbReference>
<sequence>MDPASHLLGMPLKTNTPTKEAGDALDPGRTCLLKIPFRSSSEAGRRRASLPPPVFLGQPRRRRFPLFTPSSWIPSPSPQKRPSPPEPMETHHGHGHGHGHGHAVPEEVRRRRLSYKKRDSFFGTSYESAIRRPSQVSVSPRGNWGSKWEFLLSCIGLSVGIGNVWRFPYLAYQNGGGAFLIPYLIMLVLAGKPMYFMELAFGQFAGVVYFAATFPYVILITLLITGLLQKGAMGGILYFITPSWDKLLDINVWRAAAGQMFFSLSVSMGGLIMYSSYNDFRNDVYRDAMVVSVLDTATSIMAGMVIFSILGAKAYELDIPIEKVVSDGPGLAFVAYPEALLRLPLPQLWAVLFFAMLFILGLDSEVCFLRFSFHL</sequence>
<accession>A0A7R9AD49</accession>
<feature type="transmembrane region" description="Helical" evidence="10">
    <location>
        <begin position="175"/>
        <end position="195"/>
    </location>
</feature>
<organism evidence="11">
    <name type="scientific">Darwinula stevensoni</name>
    <dbReference type="NCBI Taxonomy" id="69355"/>
    <lineage>
        <taxon>Eukaryota</taxon>
        <taxon>Metazoa</taxon>
        <taxon>Ecdysozoa</taxon>
        <taxon>Arthropoda</taxon>
        <taxon>Crustacea</taxon>
        <taxon>Oligostraca</taxon>
        <taxon>Ostracoda</taxon>
        <taxon>Podocopa</taxon>
        <taxon>Podocopida</taxon>
        <taxon>Darwinulocopina</taxon>
        <taxon>Darwinuloidea</taxon>
        <taxon>Darwinulidae</taxon>
        <taxon>Darwinula</taxon>
    </lineage>
</organism>
<evidence type="ECO:0000313" key="12">
    <source>
        <dbReference type="Proteomes" id="UP000677054"/>
    </source>
</evidence>
<comment type="subcellular location">
    <subcellularLocation>
        <location evidence="1">Membrane</location>
        <topology evidence="1">Multi-pass membrane protein</topology>
    </subcellularLocation>
</comment>
<feature type="transmembrane region" description="Helical" evidence="10">
    <location>
        <begin position="207"/>
        <end position="240"/>
    </location>
</feature>
<evidence type="ECO:0000313" key="11">
    <source>
        <dbReference type="EMBL" id="CAD7251981.1"/>
    </source>
</evidence>
<dbReference type="PANTHER" id="PTHR11616">
    <property type="entry name" value="SODIUM/CHLORIDE DEPENDENT TRANSPORTER"/>
    <property type="match status" value="1"/>
</dbReference>
<proteinExistence type="inferred from homology"/>
<feature type="transmembrane region" description="Helical" evidence="10">
    <location>
        <begin position="289"/>
        <end position="310"/>
    </location>
</feature>
<dbReference type="PROSITE" id="PS00610">
    <property type="entry name" value="NA_NEUROTRAN_SYMP_1"/>
    <property type="match status" value="1"/>
</dbReference>
<keyword evidence="12" id="KW-1185">Reference proteome</keyword>
<evidence type="ECO:0000256" key="8">
    <source>
        <dbReference type="RuleBase" id="RU003732"/>
    </source>
</evidence>
<comment type="similarity">
    <text evidence="2 8">Belongs to the sodium:neurotransmitter symporter (SNF) (TC 2.A.22) family.</text>
</comment>
<dbReference type="InterPro" id="IPR037272">
    <property type="entry name" value="SNS_sf"/>
</dbReference>
<evidence type="ECO:0000256" key="10">
    <source>
        <dbReference type="SAM" id="Phobius"/>
    </source>
</evidence>
<gene>
    <name evidence="11" type="ORF">DSTB1V02_LOCUS11742</name>
</gene>
<keyword evidence="3 8" id="KW-0813">Transport</keyword>